<sequence>MPSGTTKCSKCGRIVKDFKRLCPYCKKVIGLTDDSCRHCGKQFPITIDKLPQIVCGSCGRSEEIDDWFGFRNLPFLFQTERGVKVGCFKDKEIALKNYKLFFEHSKRPETHRDEMDISEDEKPWSFRDKQTAQMFVNAFPCPSLNCGGKNWKLSIFKRFWGAAPSAERIGKGVGTGFLGLGKILTSARKTIELATKPKQETKSEKPEKGGKK</sequence>
<reference evidence="1 2" key="1">
    <citation type="journal article" date="2016" name="Nat. Commun.">
        <title>Thousands of microbial genomes shed light on interconnected biogeochemical processes in an aquifer system.</title>
        <authorList>
            <person name="Anantharaman K."/>
            <person name="Brown C.T."/>
            <person name="Hug L.A."/>
            <person name="Sharon I."/>
            <person name="Castelle C.J."/>
            <person name="Probst A.J."/>
            <person name="Thomas B.C."/>
            <person name="Singh A."/>
            <person name="Wilkins M.J."/>
            <person name="Karaoz U."/>
            <person name="Brodie E.L."/>
            <person name="Williams K.H."/>
            <person name="Hubbard S.S."/>
            <person name="Banfield J.F."/>
        </authorList>
    </citation>
    <scope>NUCLEOTIDE SEQUENCE [LARGE SCALE GENOMIC DNA]</scope>
</reference>
<proteinExistence type="predicted"/>
<dbReference type="AlphaFoldDB" id="A0A1G2FKM8"/>
<organism evidence="1 2">
    <name type="scientific">Candidatus Portnoybacteria bacterium RIFCSPLOWO2_01_FULL_43_11</name>
    <dbReference type="NCBI Taxonomy" id="1802000"/>
    <lineage>
        <taxon>Bacteria</taxon>
        <taxon>Candidatus Portnoyibacteriota</taxon>
    </lineage>
</organism>
<evidence type="ECO:0008006" key="3">
    <source>
        <dbReference type="Google" id="ProtNLM"/>
    </source>
</evidence>
<name>A0A1G2FKM8_9BACT</name>
<dbReference type="Proteomes" id="UP000178787">
    <property type="component" value="Unassembled WGS sequence"/>
</dbReference>
<evidence type="ECO:0000313" key="1">
    <source>
        <dbReference type="EMBL" id="OGZ38639.1"/>
    </source>
</evidence>
<dbReference type="EMBL" id="MHNE01000012">
    <property type="protein sequence ID" value="OGZ38639.1"/>
    <property type="molecule type" value="Genomic_DNA"/>
</dbReference>
<dbReference type="STRING" id="1802000.A3A94_00895"/>
<evidence type="ECO:0000313" key="2">
    <source>
        <dbReference type="Proteomes" id="UP000178787"/>
    </source>
</evidence>
<gene>
    <name evidence="1" type="ORF">A3A94_00895</name>
</gene>
<accession>A0A1G2FKM8</accession>
<protein>
    <recommendedName>
        <fullName evidence="3">DZANK-type domain-containing protein</fullName>
    </recommendedName>
</protein>
<comment type="caution">
    <text evidence="1">The sequence shown here is derived from an EMBL/GenBank/DDBJ whole genome shotgun (WGS) entry which is preliminary data.</text>
</comment>